<protein>
    <submittedName>
        <fullName evidence="2">Uncharacterized protein</fullName>
    </submittedName>
</protein>
<accession>A0ABU2LP04</accession>
<evidence type="ECO:0000313" key="3">
    <source>
        <dbReference type="Proteomes" id="UP001183420"/>
    </source>
</evidence>
<keyword evidence="3" id="KW-1185">Reference proteome</keyword>
<dbReference type="EMBL" id="JAVREM010000012">
    <property type="protein sequence ID" value="MDT0319312.1"/>
    <property type="molecule type" value="Genomic_DNA"/>
</dbReference>
<feature type="region of interest" description="Disordered" evidence="1">
    <location>
        <begin position="543"/>
        <end position="569"/>
    </location>
</feature>
<gene>
    <name evidence="2" type="ORF">RNC47_13285</name>
</gene>
<sequence length="569" mass="62012">MPITLGSTFDASIEALHTATRSVPAIPEAGQIRTLLFQTQEFFAALRTYPDTFARDAARVPGSVTVMSRALADIRAHFAVADHHLAEALRRSAVVSGPAGEPAGHLQTAATYLGISRDLLRSHRGPDGEPLTPYLNLLASAGAQRYVFYRVTDVAWELGFFIERLAQVTNSPSLRSALRQARQALRQAIVLGRQANADHMVEFAELTPAPALVVDHAFQPDIPGTLARVGEECDRVIRAIFQANRAAAGPLSGSDLPRIARSLALGHLLTGRILLHLAEHQPPELGDQLRAAADGLRTTAQSWRDLDCTFRRIVDITDPREHPALPRYNYVDVQAGRVALMPKTSPHPAAISVQTASVRIGQLLYGAQWTPTTPRPQPRPAADILNDTGGIGPLLRDLHRLPALGQHFAQAGPHLLHTIKHNLVTDSIEHRPFRAKSRTRWFPVSPRQLDHLLGVFHTAADHAKTAARLMVNGATAAGADAPRARLDALVHRLAAPRPSTPPKIPGINAPAITNTAEPWVPAYRMPAARRDIERSLRLAYEHPEGLPSAHPPPVRHPRYPAHHYGTPPI</sequence>
<proteinExistence type="predicted"/>
<reference evidence="3" key="1">
    <citation type="submission" date="2023-07" db="EMBL/GenBank/DDBJ databases">
        <title>30 novel species of actinomycetes from the DSMZ collection.</title>
        <authorList>
            <person name="Nouioui I."/>
        </authorList>
    </citation>
    <scope>NUCLEOTIDE SEQUENCE [LARGE SCALE GENOMIC DNA]</scope>
    <source>
        <strain evidence="3">DSM 44918</strain>
    </source>
</reference>
<dbReference type="Proteomes" id="UP001183420">
    <property type="component" value="Unassembled WGS sequence"/>
</dbReference>
<comment type="caution">
    <text evidence="2">The sequence shown here is derived from an EMBL/GenBank/DDBJ whole genome shotgun (WGS) entry which is preliminary data.</text>
</comment>
<dbReference type="RefSeq" id="WP_311598543.1">
    <property type="nucleotide sequence ID" value="NZ_JAVREM010000012.1"/>
</dbReference>
<evidence type="ECO:0000256" key="1">
    <source>
        <dbReference type="SAM" id="MobiDB-lite"/>
    </source>
</evidence>
<evidence type="ECO:0000313" key="2">
    <source>
        <dbReference type="EMBL" id="MDT0319312.1"/>
    </source>
</evidence>
<name>A0ABU2LP04_9ACTN</name>
<organism evidence="2 3">
    <name type="scientific">Streptomyces millisiae</name>
    <dbReference type="NCBI Taxonomy" id="3075542"/>
    <lineage>
        <taxon>Bacteria</taxon>
        <taxon>Bacillati</taxon>
        <taxon>Actinomycetota</taxon>
        <taxon>Actinomycetes</taxon>
        <taxon>Kitasatosporales</taxon>
        <taxon>Streptomycetaceae</taxon>
        <taxon>Streptomyces</taxon>
    </lineage>
</organism>